<evidence type="ECO:0000313" key="9">
    <source>
        <dbReference type="Proteomes" id="UP000183615"/>
    </source>
</evidence>
<reference evidence="8 9" key="1">
    <citation type="submission" date="2016-08" db="EMBL/GenBank/DDBJ databases">
        <title>New Insights into Marine Group III Euryarchaeota, from dark to light.</title>
        <authorList>
            <person name="Haro-Moreno J.M."/>
            <person name="Rodriguez-Valera F."/>
            <person name="Lopez-Garcia P."/>
            <person name="Moreira D."/>
            <person name="Martin-Cuadrado A.B."/>
        </authorList>
    </citation>
    <scope>NUCLEOTIDE SEQUENCE [LARGE SCALE GENOMIC DNA]</scope>
    <source>
        <strain evidence="8">CG-Epi2</strain>
    </source>
</reference>
<evidence type="ECO:0000256" key="5">
    <source>
        <dbReference type="ARBA" id="ARBA00022801"/>
    </source>
</evidence>
<evidence type="ECO:0000313" key="7">
    <source>
        <dbReference type="EMBL" id="OIR21824.1"/>
    </source>
</evidence>
<comment type="subunit">
    <text evidence="6">Consists of a catalytic RNA component and at least 4-5 protein subunits.</text>
</comment>
<keyword evidence="3 6" id="KW-0540">Nuclease</keyword>
<evidence type="ECO:0000256" key="2">
    <source>
        <dbReference type="ARBA" id="ARBA00022694"/>
    </source>
</evidence>
<keyword evidence="4 6" id="KW-0255">Endonuclease</keyword>
<dbReference type="InterPro" id="IPR023534">
    <property type="entry name" value="Rof/RNase_P-like"/>
</dbReference>
<dbReference type="EC" id="3.1.26.5" evidence="6"/>
<dbReference type="GO" id="GO:0001682">
    <property type="term" value="P:tRNA 5'-leader removal"/>
    <property type="evidence" value="ECO:0007669"/>
    <property type="project" value="UniProtKB-UniRule"/>
</dbReference>
<dbReference type="GO" id="GO:0004526">
    <property type="term" value="F:ribonuclease P activity"/>
    <property type="evidence" value="ECO:0007669"/>
    <property type="project" value="UniProtKB-UniRule"/>
</dbReference>
<keyword evidence="2 6" id="KW-0819">tRNA processing</keyword>
<organism evidence="8 9">
    <name type="scientific">Marine Group III euryarchaeote CG-Epi2</name>
    <dbReference type="NCBI Taxonomy" id="1888996"/>
    <lineage>
        <taxon>Archaea</taxon>
        <taxon>Methanobacteriati</taxon>
        <taxon>Thermoplasmatota</taxon>
        <taxon>Thermoplasmata</taxon>
        <taxon>Candidatus Thermoprofundales</taxon>
    </lineage>
</organism>
<protein>
    <recommendedName>
        <fullName evidence="6">Ribonuclease P protein component 1</fullName>
        <shortName evidence="6">RNase P component 1</shortName>
        <ecNumber evidence="6">3.1.26.5</ecNumber>
    </recommendedName>
    <alternativeName>
        <fullName evidence="6">Rpp29</fullName>
    </alternativeName>
</protein>
<dbReference type="InterPro" id="IPR036980">
    <property type="entry name" value="RNase_P/MRP_Rpp29_sf"/>
</dbReference>
<evidence type="ECO:0000256" key="6">
    <source>
        <dbReference type="HAMAP-Rule" id="MF_00754"/>
    </source>
</evidence>
<dbReference type="InterPro" id="IPR023538">
    <property type="entry name" value="RNP1"/>
</dbReference>
<comment type="function">
    <text evidence="6">Part of ribonuclease P, a protein complex that generates mature tRNA molecules by cleaving their 5'-ends.</text>
</comment>
<keyword evidence="5 6" id="KW-0378">Hydrolase</keyword>
<keyword evidence="1 6" id="KW-0963">Cytoplasm</keyword>
<comment type="subcellular location">
    <subcellularLocation>
        <location evidence="6">Cytoplasm</location>
    </subcellularLocation>
</comment>
<comment type="caution">
    <text evidence="8">The sequence shown here is derived from an EMBL/GenBank/DDBJ whole genome shotgun (WGS) entry which is preliminary data.</text>
</comment>
<evidence type="ECO:0000256" key="3">
    <source>
        <dbReference type="ARBA" id="ARBA00022722"/>
    </source>
</evidence>
<sequence>MDGRVEFIGENVTVSEHTDPSLRGVSGKIIGESRETITIENSGIQKMISKRPGKFMFENGELVGNKIAYRSQDRIKKVKA</sequence>
<dbReference type="EMBL" id="MIYZ01000014">
    <property type="protein sequence ID" value="OIR22427.1"/>
    <property type="molecule type" value="Genomic_DNA"/>
</dbReference>
<dbReference type="AlphaFoldDB" id="A0A1J5TQG2"/>
<accession>A0A1J5TQG2</accession>
<dbReference type="Proteomes" id="UP000183615">
    <property type="component" value="Unassembled WGS sequence"/>
</dbReference>
<dbReference type="EMBL" id="MIYZ01000034">
    <property type="protein sequence ID" value="OIR21824.1"/>
    <property type="molecule type" value="Genomic_DNA"/>
</dbReference>
<dbReference type="GO" id="GO:0005737">
    <property type="term" value="C:cytoplasm"/>
    <property type="evidence" value="ECO:0007669"/>
    <property type="project" value="UniProtKB-SubCell"/>
</dbReference>
<name>A0A1J5TQG2_9ARCH</name>
<comment type="similarity">
    <text evidence="6">Belongs to the eukaryotic/archaeal RNase P protein component 1 family.</text>
</comment>
<evidence type="ECO:0000313" key="8">
    <source>
        <dbReference type="EMBL" id="OIR22427.1"/>
    </source>
</evidence>
<dbReference type="GO" id="GO:0003723">
    <property type="term" value="F:RNA binding"/>
    <property type="evidence" value="ECO:0007669"/>
    <property type="project" value="InterPro"/>
</dbReference>
<proteinExistence type="inferred from homology"/>
<dbReference type="Gene3D" id="2.30.30.210">
    <property type="entry name" value="Ribonuclease P/MRP, subunit p29"/>
    <property type="match status" value="1"/>
</dbReference>
<dbReference type="HAMAP" id="MF_00754">
    <property type="entry name" value="RNase_P_1"/>
    <property type="match status" value="1"/>
</dbReference>
<gene>
    <name evidence="6" type="primary">rnp1</name>
    <name evidence="7" type="ORF">BET99_01625</name>
    <name evidence="8" type="ORF">BET99_04385</name>
</gene>
<dbReference type="SUPFAM" id="SSF101744">
    <property type="entry name" value="Rof/RNase P subunit-like"/>
    <property type="match status" value="1"/>
</dbReference>
<comment type="catalytic activity">
    <reaction evidence="6">
        <text>Endonucleolytic cleavage of RNA, removing 5'-extranucleotides from tRNA precursor.</text>
        <dbReference type="EC" id="3.1.26.5"/>
    </reaction>
</comment>
<evidence type="ECO:0000256" key="4">
    <source>
        <dbReference type="ARBA" id="ARBA00022759"/>
    </source>
</evidence>
<dbReference type="GO" id="GO:0030677">
    <property type="term" value="C:ribonuclease P complex"/>
    <property type="evidence" value="ECO:0007669"/>
    <property type="project" value="UniProtKB-UniRule"/>
</dbReference>
<evidence type="ECO:0000256" key="1">
    <source>
        <dbReference type="ARBA" id="ARBA00022490"/>
    </source>
</evidence>
<dbReference type="Pfam" id="PF01868">
    <property type="entry name" value="RNase_P-MRP_p29"/>
    <property type="match status" value="1"/>
</dbReference>
<dbReference type="InterPro" id="IPR002730">
    <property type="entry name" value="Rpp29/RNP1"/>
</dbReference>